<name>A0A0B7BJF3_9EUPU</name>
<dbReference type="EMBL" id="HACG01046614">
    <property type="protein sequence ID" value="CEK93479.1"/>
    <property type="molecule type" value="Transcribed_RNA"/>
</dbReference>
<organism evidence="2">
    <name type="scientific">Arion vulgaris</name>
    <dbReference type="NCBI Taxonomy" id="1028688"/>
    <lineage>
        <taxon>Eukaryota</taxon>
        <taxon>Metazoa</taxon>
        <taxon>Spiralia</taxon>
        <taxon>Lophotrochozoa</taxon>
        <taxon>Mollusca</taxon>
        <taxon>Gastropoda</taxon>
        <taxon>Heterobranchia</taxon>
        <taxon>Euthyneura</taxon>
        <taxon>Panpulmonata</taxon>
        <taxon>Eupulmonata</taxon>
        <taxon>Stylommatophora</taxon>
        <taxon>Helicina</taxon>
        <taxon>Arionoidea</taxon>
        <taxon>Arionidae</taxon>
        <taxon>Arion</taxon>
    </lineage>
</organism>
<sequence length="122" mass="14614">MLLSIPSKVLTRVILDRMKDAIDQRLRDEQAGFRKDRSCNDQIATLRIIVEQTMEWQAPLYVCFVDFEKAFDSIDRKSIWNMQHHYGVPEKTVSFIQYERFACQIIHNERLSYEFHVTMNVR</sequence>
<accession>A0A0B7BJF3</accession>
<evidence type="ECO:0000259" key="1">
    <source>
        <dbReference type="Pfam" id="PF00078"/>
    </source>
</evidence>
<reference evidence="2" key="1">
    <citation type="submission" date="2014-12" db="EMBL/GenBank/DDBJ databases">
        <title>Insight into the proteome of Arion vulgaris.</title>
        <authorList>
            <person name="Aradska J."/>
            <person name="Bulat T."/>
            <person name="Smidak R."/>
            <person name="Sarate P."/>
            <person name="Gangsoo J."/>
            <person name="Sialana F."/>
            <person name="Bilban M."/>
            <person name="Lubec G."/>
        </authorList>
    </citation>
    <scope>NUCLEOTIDE SEQUENCE</scope>
    <source>
        <tissue evidence="2">Skin</tissue>
    </source>
</reference>
<dbReference type="Pfam" id="PF00078">
    <property type="entry name" value="RVT_1"/>
    <property type="match status" value="1"/>
</dbReference>
<gene>
    <name evidence="2" type="primary">ORF195567</name>
</gene>
<dbReference type="SUPFAM" id="SSF56672">
    <property type="entry name" value="DNA/RNA polymerases"/>
    <property type="match status" value="1"/>
</dbReference>
<feature type="domain" description="Reverse transcriptase" evidence="1">
    <location>
        <begin position="3"/>
        <end position="104"/>
    </location>
</feature>
<protein>
    <recommendedName>
        <fullName evidence="1">Reverse transcriptase domain-containing protein</fullName>
    </recommendedName>
</protein>
<evidence type="ECO:0000313" key="2">
    <source>
        <dbReference type="EMBL" id="CEK93479.1"/>
    </source>
</evidence>
<dbReference type="InterPro" id="IPR043502">
    <property type="entry name" value="DNA/RNA_pol_sf"/>
</dbReference>
<dbReference type="PANTHER" id="PTHR47027">
    <property type="entry name" value="REVERSE TRANSCRIPTASE DOMAIN-CONTAINING PROTEIN"/>
    <property type="match status" value="1"/>
</dbReference>
<dbReference type="AlphaFoldDB" id="A0A0B7BJF3"/>
<proteinExistence type="predicted"/>
<dbReference type="InterPro" id="IPR000477">
    <property type="entry name" value="RT_dom"/>
</dbReference>
<dbReference type="PANTHER" id="PTHR47027:SF25">
    <property type="entry name" value="REVERSE TRANSCRIPTASE DOMAIN-CONTAINING PROTEIN"/>
    <property type="match status" value="1"/>
</dbReference>